<feature type="domain" description="N-acetyltransferase" evidence="1">
    <location>
        <begin position="7"/>
        <end position="175"/>
    </location>
</feature>
<organism evidence="2 3">
    <name type="scientific">Thalassolituus maritimus</name>
    <dbReference type="NCBI Taxonomy" id="484498"/>
    <lineage>
        <taxon>Bacteria</taxon>
        <taxon>Pseudomonadati</taxon>
        <taxon>Pseudomonadota</taxon>
        <taxon>Gammaproteobacteria</taxon>
        <taxon>Oceanospirillales</taxon>
        <taxon>Oceanospirillaceae</taxon>
        <taxon>Thalassolituus</taxon>
    </lineage>
</organism>
<dbReference type="InterPro" id="IPR051531">
    <property type="entry name" value="N-acetyltransferase"/>
</dbReference>
<dbReference type="STRING" id="484498.SAMN05421686_11537"/>
<dbReference type="PANTHER" id="PTHR43792:SF1">
    <property type="entry name" value="N-ACETYLTRANSFERASE DOMAIN-CONTAINING PROTEIN"/>
    <property type="match status" value="1"/>
</dbReference>
<keyword evidence="2" id="KW-0808">Transferase</keyword>
<proteinExistence type="predicted"/>
<dbReference type="Gene3D" id="3.40.630.30">
    <property type="match status" value="1"/>
</dbReference>
<protein>
    <submittedName>
        <fullName evidence="2">Ribosomal-protein-alanine N-acetyltransferase</fullName>
    </submittedName>
</protein>
<dbReference type="Proteomes" id="UP000185639">
    <property type="component" value="Unassembled WGS sequence"/>
</dbReference>
<reference evidence="3" key="1">
    <citation type="submission" date="2017-01" db="EMBL/GenBank/DDBJ databases">
        <authorList>
            <person name="Varghese N."/>
            <person name="Submissions S."/>
        </authorList>
    </citation>
    <scope>NUCLEOTIDE SEQUENCE [LARGE SCALE GENOMIC DNA]</scope>
    <source>
        <strain evidence="3">DSM 24913</strain>
    </source>
</reference>
<name>A0A1N7Q881_9GAMM</name>
<dbReference type="AlphaFoldDB" id="A0A1N7Q881"/>
<dbReference type="PROSITE" id="PS51186">
    <property type="entry name" value="GNAT"/>
    <property type="match status" value="1"/>
</dbReference>
<dbReference type="OrthoDB" id="9801656at2"/>
<dbReference type="InterPro" id="IPR000182">
    <property type="entry name" value="GNAT_dom"/>
</dbReference>
<dbReference type="GO" id="GO:0016747">
    <property type="term" value="F:acyltransferase activity, transferring groups other than amino-acyl groups"/>
    <property type="evidence" value="ECO:0007669"/>
    <property type="project" value="InterPro"/>
</dbReference>
<evidence type="ECO:0000313" key="3">
    <source>
        <dbReference type="Proteomes" id="UP000185639"/>
    </source>
</evidence>
<dbReference type="RefSeq" id="WP_076518050.1">
    <property type="nucleotide sequence ID" value="NZ_FTOH01000015.1"/>
</dbReference>
<dbReference type="PANTHER" id="PTHR43792">
    <property type="entry name" value="GNAT FAMILY, PUTATIVE (AFU_ORTHOLOGUE AFUA_3G00765)-RELATED-RELATED"/>
    <property type="match status" value="1"/>
</dbReference>
<dbReference type="InterPro" id="IPR016181">
    <property type="entry name" value="Acyl_CoA_acyltransferase"/>
</dbReference>
<accession>A0A1N7Q881</accession>
<keyword evidence="3" id="KW-1185">Reference proteome</keyword>
<dbReference type="SUPFAM" id="SSF55729">
    <property type="entry name" value="Acyl-CoA N-acyltransferases (Nat)"/>
    <property type="match status" value="1"/>
</dbReference>
<dbReference type="EMBL" id="FTOH01000015">
    <property type="protein sequence ID" value="SIT19058.1"/>
    <property type="molecule type" value="Genomic_DNA"/>
</dbReference>
<evidence type="ECO:0000313" key="2">
    <source>
        <dbReference type="EMBL" id="SIT19058.1"/>
    </source>
</evidence>
<gene>
    <name evidence="2" type="ORF">SAMN05421686_11537</name>
</gene>
<sequence>MLKTDRLLLRQWTEDDFLPFAEMCSDKEVMEYFPKLQTKEESYEMGIKILSLIHDRGWGFWAVEIPDQHKFIGFVGLHTPTDKMPFSPCVEIGWRLSKEHWGKGYATEAAKEALKFAFTQLNLNEVVSFTTLSNERSKSVMQKIGMQNSNENFMHPDIEVSHPQCEHVLYKINKSDWQQNAL</sequence>
<dbReference type="Pfam" id="PF13302">
    <property type="entry name" value="Acetyltransf_3"/>
    <property type="match status" value="1"/>
</dbReference>
<evidence type="ECO:0000259" key="1">
    <source>
        <dbReference type="PROSITE" id="PS51186"/>
    </source>
</evidence>